<proteinExistence type="predicted"/>
<dbReference type="InterPro" id="IPR012808">
    <property type="entry name" value="CHP02453"/>
</dbReference>
<keyword evidence="2" id="KW-1185">Reference proteome</keyword>
<reference evidence="1 2" key="1">
    <citation type="submission" date="2020-10" db="EMBL/GenBank/DDBJ databases">
        <title>The genome sequence of Chitinilyticum litopenaei 4Y14.</title>
        <authorList>
            <person name="Liu Y."/>
        </authorList>
    </citation>
    <scope>NUCLEOTIDE SEQUENCE [LARGE SCALE GENOMIC DNA]</scope>
    <source>
        <strain evidence="1 2">4Y14</strain>
    </source>
</reference>
<dbReference type="PANTHER" id="PTHR36452:SF1">
    <property type="entry name" value="DUF2461 DOMAIN-CONTAINING PROTEIN"/>
    <property type="match status" value="1"/>
</dbReference>
<evidence type="ECO:0000313" key="1">
    <source>
        <dbReference type="EMBL" id="MBE9610084.1"/>
    </source>
</evidence>
<gene>
    <name evidence="1" type="ORF">INR99_12105</name>
</gene>
<dbReference type="Proteomes" id="UP000604481">
    <property type="component" value="Unassembled WGS sequence"/>
</dbReference>
<comment type="caution">
    <text evidence="1">The sequence shown here is derived from an EMBL/GenBank/DDBJ whole genome shotgun (WGS) entry which is preliminary data.</text>
</comment>
<dbReference type="AlphaFoldDB" id="A0A8J7KBC2"/>
<dbReference type="NCBIfam" id="TIGR02453">
    <property type="entry name" value="TIGR02453 family protein"/>
    <property type="match status" value="1"/>
</dbReference>
<accession>A0A8J7KBC2</accession>
<protein>
    <submittedName>
        <fullName evidence="1">DUF2461 domain-containing protein</fullName>
    </submittedName>
</protein>
<dbReference type="Pfam" id="PF09365">
    <property type="entry name" value="DUF2461"/>
    <property type="match status" value="1"/>
</dbReference>
<organism evidence="1 2">
    <name type="scientific">Chitinilyticum piscinae</name>
    <dbReference type="NCBI Taxonomy" id="2866724"/>
    <lineage>
        <taxon>Bacteria</taxon>
        <taxon>Pseudomonadati</taxon>
        <taxon>Pseudomonadota</taxon>
        <taxon>Betaproteobacteria</taxon>
        <taxon>Neisseriales</taxon>
        <taxon>Chitinibacteraceae</taxon>
        <taxon>Chitinilyticum</taxon>
    </lineage>
</organism>
<dbReference type="PIRSF" id="PIRSF028451">
    <property type="entry name" value="UCP028451"/>
    <property type="match status" value="1"/>
</dbReference>
<dbReference type="InterPro" id="IPR015996">
    <property type="entry name" value="UCP028451"/>
</dbReference>
<dbReference type="RefSeq" id="WP_194116613.1">
    <property type="nucleotide sequence ID" value="NZ_JADFUA010000007.1"/>
</dbReference>
<dbReference type="PANTHER" id="PTHR36452">
    <property type="entry name" value="CHROMOSOME 12, WHOLE GENOME SHOTGUN SEQUENCE"/>
    <property type="match status" value="1"/>
</dbReference>
<dbReference type="EMBL" id="JADFUA010000007">
    <property type="protein sequence ID" value="MBE9610084.1"/>
    <property type="molecule type" value="Genomic_DNA"/>
</dbReference>
<name>A0A8J7KBC2_9NEIS</name>
<evidence type="ECO:0000313" key="2">
    <source>
        <dbReference type="Proteomes" id="UP000604481"/>
    </source>
</evidence>
<sequence>MTTLNSATMTFLADLAANNRREWFAAQRDRYDAARLDVQQFAAAVLEEVLCIDPLIPPQLKGSQCVMRLFRDTRFAKDKAPYKTNFGIGISRFGSKLVEPGYYVHIAPDACFIAAGWWMPPADGLKAIRMAIAARGDVLQGVLAAPAYQQHFAGFDDYAVLKTMPRGFAKDHPHAELLRLKSFTCSQPLPPDAYQQPDCIARIPSAFAAARPMLDFLRGALGEAGYAPGKGER</sequence>